<proteinExistence type="predicted"/>
<dbReference type="AlphaFoldDB" id="A0A7W7LII1"/>
<evidence type="ECO:0000313" key="4">
    <source>
        <dbReference type="EMBL" id="MBB4890850.1"/>
    </source>
</evidence>
<organism evidence="4 5">
    <name type="scientific">Streptomyces netropsis</name>
    <name type="common">Streptoverticillium netropsis</name>
    <dbReference type="NCBI Taxonomy" id="55404"/>
    <lineage>
        <taxon>Bacteria</taxon>
        <taxon>Bacillati</taxon>
        <taxon>Actinomycetota</taxon>
        <taxon>Actinomycetes</taxon>
        <taxon>Kitasatosporales</taxon>
        <taxon>Streptomycetaceae</taxon>
        <taxon>Streptomyces</taxon>
    </lineage>
</organism>
<dbReference type="Proteomes" id="UP000556436">
    <property type="component" value="Unassembled WGS sequence"/>
</dbReference>
<evidence type="ECO:0000313" key="5">
    <source>
        <dbReference type="Proteomes" id="UP000556436"/>
    </source>
</evidence>
<keyword evidence="1" id="KW-0238">DNA-binding</keyword>
<gene>
    <name evidence="4" type="ORF">FHS38_006942</name>
</gene>
<dbReference type="Pfam" id="PF07508">
    <property type="entry name" value="Recombinase"/>
    <property type="match status" value="1"/>
</dbReference>
<evidence type="ECO:0000256" key="1">
    <source>
        <dbReference type="ARBA" id="ARBA00023125"/>
    </source>
</evidence>
<dbReference type="InterPro" id="IPR050639">
    <property type="entry name" value="SSR_resolvase"/>
</dbReference>
<feature type="domain" description="Recombinase" evidence="3">
    <location>
        <begin position="102"/>
        <end position="193"/>
    </location>
</feature>
<accession>A0A7W7LII1</accession>
<dbReference type="GO" id="GO:0003677">
    <property type="term" value="F:DNA binding"/>
    <property type="evidence" value="ECO:0007669"/>
    <property type="project" value="UniProtKB-KW"/>
</dbReference>
<dbReference type="Gene3D" id="3.90.1750.20">
    <property type="entry name" value="Putative Large Serine Recombinase, Chain B, Domain 2"/>
    <property type="match status" value="1"/>
</dbReference>
<protein>
    <recommendedName>
        <fullName evidence="3">Recombinase domain-containing protein</fullName>
    </recommendedName>
</protein>
<comment type="caution">
    <text evidence="4">The sequence shown here is derived from an EMBL/GenBank/DDBJ whole genome shotgun (WGS) entry which is preliminary data.</text>
</comment>
<keyword evidence="5" id="KW-1185">Reference proteome</keyword>
<keyword evidence="2" id="KW-0233">DNA recombination</keyword>
<evidence type="ECO:0000256" key="2">
    <source>
        <dbReference type="ARBA" id="ARBA00023172"/>
    </source>
</evidence>
<dbReference type="PANTHER" id="PTHR30461">
    <property type="entry name" value="DNA-INVERTASE FROM LAMBDOID PROPHAGE"/>
    <property type="match status" value="1"/>
</dbReference>
<dbReference type="PANTHER" id="PTHR30461:SF2">
    <property type="entry name" value="SERINE RECOMBINASE PINE-RELATED"/>
    <property type="match status" value="1"/>
</dbReference>
<dbReference type="InterPro" id="IPR038109">
    <property type="entry name" value="DNA_bind_recomb_sf"/>
</dbReference>
<evidence type="ECO:0000259" key="3">
    <source>
        <dbReference type="Pfam" id="PF07508"/>
    </source>
</evidence>
<reference evidence="4 5" key="1">
    <citation type="submission" date="2020-08" db="EMBL/GenBank/DDBJ databases">
        <title>Genomic Encyclopedia of Type Strains, Phase III (KMG-III): the genomes of soil and plant-associated and newly described type strains.</title>
        <authorList>
            <person name="Whitman W."/>
        </authorList>
    </citation>
    <scope>NUCLEOTIDE SEQUENCE [LARGE SCALE GENOMIC DNA]</scope>
    <source>
        <strain evidence="4 5">CECT 3265</strain>
    </source>
</reference>
<dbReference type="EMBL" id="JACHJG010000027">
    <property type="protein sequence ID" value="MBB4890850.1"/>
    <property type="molecule type" value="Genomic_DNA"/>
</dbReference>
<sequence length="446" mass="49785">MRLEAAHRSSKEKSEVIIGAKRNAKQFGGWAGGALPYGMESYPHPETRVLDGKPVTIIIRLLRPVPRLPDGSDQSTIILRMVDRIFEFKSKPWRGKRNAHPASVSAITTWLNENEIPSQNGGHWRTPTTKRVLTDPRLAGFAAEPFYRKDKDGYPTRTLAGYKILRDPETGEPITIGEALIPPPRWFELQEWLDGRSREPSLTRGERLLTAMGKLKCECARPMTGSPGIYKCSRPSGVVEPDQHVGGNTINEKEVDEHVARKIMAVLVTAEDDPETLDILAEATRRFAKHNEVPEMRSERAALLGESVETKKSIGRLYDDLDLGIYEGAIGRARFLQDKEVLEERLAGIERRIGEVGGLELPVLPIAEWTYTEAPDGDPLGEGSWWKKADVADRRMLVSLFVDEIRVTKAAGRGGSNRVCQVEKRVSVRMAQAQREEAELDVVQAA</sequence>
<dbReference type="InterPro" id="IPR011109">
    <property type="entry name" value="DNA_bind_recombinase_dom"/>
</dbReference>
<dbReference type="GO" id="GO:0000150">
    <property type="term" value="F:DNA strand exchange activity"/>
    <property type="evidence" value="ECO:0007669"/>
    <property type="project" value="InterPro"/>
</dbReference>
<name>A0A7W7LII1_STRNE</name>